<dbReference type="RefSeq" id="WP_067697848.1">
    <property type="nucleotide sequence ID" value="NZ_LLZH01000281.1"/>
</dbReference>
<evidence type="ECO:0000313" key="3">
    <source>
        <dbReference type="Proteomes" id="UP000053244"/>
    </source>
</evidence>
<evidence type="ECO:0000256" key="1">
    <source>
        <dbReference type="SAM" id="SignalP"/>
    </source>
</evidence>
<feature type="chain" id="PRO_5007097899" description="DUF732 domain-containing protein" evidence="1">
    <location>
        <begin position="25"/>
        <end position="146"/>
    </location>
</feature>
<protein>
    <recommendedName>
        <fullName evidence="4">DUF732 domain-containing protein</fullName>
    </recommendedName>
</protein>
<comment type="caution">
    <text evidence="2">The sequence shown here is derived from an EMBL/GenBank/DDBJ whole genome shotgun (WGS) entry which is preliminary data.</text>
</comment>
<evidence type="ECO:0008006" key="4">
    <source>
        <dbReference type="Google" id="ProtNLM"/>
    </source>
</evidence>
<name>A0A101JLT0_9ACTN</name>
<dbReference type="Proteomes" id="UP000053244">
    <property type="component" value="Unassembled WGS sequence"/>
</dbReference>
<sequence>MSRTLAIAATLAALTVCVTGCSSGSESTIAPAAQDSPVAVGTGAEPGLKASAEAQLGFPPKPDAATTQSYLADLKAIDPALVATTDPEALVNRGRDQCRDIKARPEKEWTKVAGQRFTTAKTPDGLADATASQVIKVVRARLCPTY</sequence>
<dbReference type="OrthoDB" id="3297420at2"/>
<keyword evidence="1" id="KW-0732">Signal</keyword>
<dbReference type="AlphaFoldDB" id="A0A101JLT0"/>
<keyword evidence="3" id="KW-1185">Reference proteome</keyword>
<reference evidence="2 3" key="1">
    <citation type="submission" date="2015-10" db="EMBL/GenBank/DDBJ databases">
        <authorList>
            <person name="Gilbert D.G."/>
        </authorList>
    </citation>
    <scope>NUCLEOTIDE SEQUENCE [LARGE SCALE GENOMIC DNA]</scope>
    <source>
        <strain evidence="2 3">NRRL B-16712</strain>
    </source>
</reference>
<organism evidence="2 3">
    <name type="scientific">Actinoplanes awajinensis subsp. mycoplanecinus</name>
    <dbReference type="NCBI Taxonomy" id="135947"/>
    <lineage>
        <taxon>Bacteria</taxon>
        <taxon>Bacillati</taxon>
        <taxon>Actinomycetota</taxon>
        <taxon>Actinomycetes</taxon>
        <taxon>Micromonosporales</taxon>
        <taxon>Micromonosporaceae</taxon>
        <taxon>Actinoplanes</taxon>
    </lineage>
</organism>
<gene>
    <name evidence="2" type="ORF">ADL15_29075</name>
</gene>
<accession>A0A101JLT0</accession>
<dbReference type="EMBL" id="LLZH01000281">
    <property type="protein sequence ID" value="KUL29213.1"/>
    <property type="molecule type" value="Genomic_DNA"/>
</dbReference>
<feature type="signal peptide" evidence="1">
    <location>
        <begin position="1"/>
        <end position="24"/>
    </location>
</feature>
<proteinExistence type="predicted"/>
<evidence type="ECO:0000313" key="2">
    <source>
        <dbReference type="EMBL" id="KUL29213.1"/>
    </source>
</evidence>